<accession>A0ABX1F5A8</accession>
<proteinExistence type="predicted"/>
<keyword evidence="6" id="KW-1185">Reference proteome</keyword>
<evidence type="ECO:0000313" key="6">
    <source>
        <dbReference type="Proteomes" id="UP000765160"/>
    </source>
</evidence>
<keyword evidence="2" id="KW-0547">Nucleotide-binding</keyword>
<dbReference type="InterPro" id="IPR003593">
    <property type="entry name" value="AAA+_ATPase"/>
</dbReference>
<dbReference type="CDD" id="cd03219">
    <property type="entry name" value="ABC_Mj1267_LivG_branched"/>
    <property type="match status" value="1"/>
</dbReference>
<reference evidence="5 6" key="1">
    <citation type="submission" date="2020-03" db="EMBL/GenBank/DDBJ databases">
        <title>Roseomonas selenitidurans sp. nov. isolated from soil.</title>
        <authorList>
            <person name="Liu H."/>
        </authorList>
    </citation>
    <scope>NUCLEOTIDE SEQUENCE [LARGE SCALE GENOMIC DNA]</scope>
    <source>
        <strain evidence="5 6">JCM 15073</strain>
    </source>
</reference>
<evidence type="ECO:0000313" key="5">
    <source>
        <dbReference type="EMBL" id="NKE47431.1"/>
    </source>
</evidence>
<dbReference type="Pfam" id="PF12399">
    <property type="entry name" value="BCA_ABC_TP_C"/>
    <property type="match status" value="1"/>
</dbReference>
<dbReference type="Proteomes" id="UP000765160">
    <property type="component" value="Unassembled WGS sequence"/>
</dbReference>
<keyword evidence="3 5" id="KW-0067">ATP-binding</keyword>
<feature type="domain" description="ABC transporter" evidence="4">
    <location>
        <begin position="6"/>
        <end position="247"/>
    </location>
</feature>
<gene>
    <name evidence="5" type="ORF">HB662_21820</name>
</gene>
<dbReference type="GO" id="GO:0005524">
    <property type="term" value="F:ATP binding"/>
    <property type="evidence" value="ECO:0007669"/>
    <property type="project" value="UniProtKB-KW"/>
</dbReference>
<evidence type="ECO:0000256" key="2">
    <source>
        <dbReference type="ARBA" id="ARBA00022741"/>
    </source>
</evidence>
<evidence type="ECO:0000256" key="1">
    <source>
        <dbReference type="ARBA" id="ARBA00022448"/>
    </source>
</evidence>
<comment type="caution">
    <text evidence="5">The sequence shown here is derived from an EMBL/GenBank/DDBJ whole genome shotgun (WGS) entry which is preliminary data.</text>
</comment>
<evidence type="ECO:0000259" key="4">
    <source>
        <dbReference type="PROSITE" id="PS50893"/>
    </source>
</evidence>
<evidence type="ECO:0000256" key="3">
    <source>
        <dbReference type="ARBA" id="ARBA00022840"/>
    </source>
</evidence>
<sequence length="257" mass="27294">MAEPLLALHGLRKRFGGLAVTDDVSLDVMPGEIHAIIGPNGAGKTTLINEISGVLPVDAGRILFAGQDITRLPLHRRARRGLARSFQITSIIPDFTALENAALAVQAGDGTSFRFFRPAGSERRLNEAALAALDSVGLAHRAATPAGAMSHGEKRQLELAIALATQPRLLLLDEPLAGAGPEETERLVSLLRGLRGRYTIVLVEHDMQAVFALADRISVLVYGRLIATGGPDAIRHNTEVRAAYLGEDDLPLAGAPC</sequence>
<dbReference type="PANTHER" id="PTHR45772:SF2">
    <property type="entry name" value="ABC TRANSPORTER ATP-BINDING PROTEIN"/>
    <property type="match status" value="1"/>
</dbReference>
<dbReference type="InterPro" id="IPR032823">
    <property type="entry name" value="BCA_ABC_TP_C"/>
</dbReference>
<dbReference type="PANTHER" id="PTHR45772">
    <property type="entry name" value="CONSERVED COMPONENT OF ABC TRANSPORTER FOR NATURAL AMINO ACIDS-RELATED"/>
    <property type="match status" value="1"/>
</dbReference>
<dbReference type="SUPFAM" id="SSF52540">
    <property type="entry name" value="P-loop containing nucleoside triphosphate hydrolases"/>
    <property type="match status" value="1"/>
</dbReference>
<dbReference type="Gene3D" id="3.40.50.300">
    <property type="entry name" value="P-loop containing nucleotide triphosphate hydrolases"/>
    <property type="match status" value="1"/>
</dbReference>
<protein>
    <submittedName>
        <fullName evidence="5">ABC transporter ATP-binding protein</fullName>
    </submittedName>
</protein>
<dbReference type="RefSeq" id="WP_168052746.1">
    <property type="nucleotide sequence ID" value="NZ_JAATJR010000006.1"/>
</dbReference>
<dbReference type="Pfam" id="PF00005">
    <property type="entry name" value="ABC_tran"/>
    <property type="match status" value="1"/>
</dbReference>
<name>A0ABX1F5A8_9PROT</name>
<dbReference type="PROSITE" id="PS50893">
    <property type="entry name" value="ABC_TRANSPORTER_2"/>
    <property type="match status" value="1"/>
</dbReference>
<organism evidence="5 6">
    <name type="scientific">Falsiroseomonas frigidaquae</name>
    <dbReference type="NCBI Taxonomy" id="487318"/>
    <lineage>
        <taxon>Bacteria</taxon>
        <taxon>Pseudomonadati</taxon>
        <taxon>Pseudomonadota</taxon>
        <taxon>Alphaproteobacteria</taxon>
        <taxon>Acetobacterales</taxon>
        <taxon>Roseomonadaceae</taxon>
        <taxon>Falsiroseomonas</taxon>
    </lineage>
</organism>
<dbReference type="InterPro" id="IPR003439">
    <property type="entry name" value="ABC_transporter-like_ATP-bd"/>
</dbReference>
<dbReference type="InterPro" id="IPR027417">
    <property type="entry name" value="P-loop_NTPase"/>
</dbReference>
<dbReference type="InterPro" id="IPR051120">
    <property type="entry name" value="ABC_AA/LPS_Transport"/>
</dbReference>
<dbReference type="SMART" id="SM00382">
    <property type="entry name" value="AAA"/>
    <property type="match status" value="1"/>
</dbReference>
<dbReference type="EMBL" id="JAAVTX010000006">
    <property type="protein sequence ID" value="NKE47431.1"/>
    <property type="molecule type" value="Genomic_DNA"/>
</dbReference>
<keyword evidence="1" id="KW-0813">Transport</keyword>